<name>A0A150GRB6_GONPE</name>
<evidence type="ECO:0000313" key="8">
    <source>
        <dbReference type="Proteomes" id="UP000075714"/>
    </source>
</evidence>
<sequence length="266" mass="29191">MLVSASLAGFFVSPFFLVFHFTIYFLDFDSGKQLVLAIQRSGINILNTFVLAVLAIYVFAVVTFLVFSEPTRVDKGDGPPCDTFYQCMGAHMLTGIMGDISNLFNSDLWDTVPSQVGQDGLQQARTIFVLTFFMIWNFVLSNIFVGLIASAFEAIRDDQNIITSDRLSKCLICSQDMYLFNEKIQGGFDKHVLKQHNALSYTFYLHHLRSTPLEDYTSAESAVSAVLATAKTSTDKGTWLPVSKSLAVMHATAAANAGKDGSAGGQ</sequence>
<dbReference type="GO" id="GO:0005216">
    <property type="term" value="F:monoatomic ion channel activity"/>
    <property type="evidence" value="ECO:0007669"/>
    <property type="project" value="InterPro"/>
</dbReference>
<evidence type="ECO:0000256" key="3">
    <source>
        <dbReference type="ARBA" id="ARBA00022989"/>
    </source>
</evidence>
<protein>
    <recommendedName>
        <fullName evidence="6">Ion transport domain-containing protein</fullName>
    </recommendedName>
</protein>
<evidence type="ECO:0000313" key="7">
    <source>
        <dbReference type="EMBL" id="KXZ52375.1"/>
    </source>
</evidence>
<dbReference type="GO" id="GO:0006816">
    <property type="term" value="P:calcium ion transport"/>
    <property type="evidence" value="ECO:0007669"/>
    <property type="project" value="InterPro"/>
</dbReference>
<evidence type="ECO:0000256" key="2">
    <source>
        <dbReference type="ARBA" id="ARBA00022692"/>
    </source>
</evidence>
<dbReference type="STRING" id="33097.A0A150GRB6"/>
<evidence type="ECO:0000259" key="6">
    <source>
        <dbReference type="Pfam" id="PF00520"/>
    </source>
</evidence>
<feature type="transmembrane region" description="Helical" evidence="5">
    <location>
        <begin position="46"/>
        <end position="67"/>
    </location>
</feature>
<dbReference type="Proteomes" id="UP000075714">
    <property type="component" value="Unassembled WGS sequence"/>
</dbReference>
<dbReference type="Gene3D" id="1.10.287.70">
    <property type="match status" value="1"/>
</dbReference>
<comment type="caution">
    <text evidence="7">The sequence shown here is derived from an EMBL/GenBank/DDBJ whole genome shotgun (WGS) entry which is preliminary data.</text>
</comment>
<keyword evidence="8" id="KW-1185">Reference proteome</keyword>
<gene>
    <name evidence="7" type="ORF">GPECTOR_9g419</name>
</gene>
<proteinExistence type="predicted"/>
<evidence type="ECO:0000256" key="5">
    <source>
        <dbReference type="SAM" id="Phobius"/>
    </source>
</evidence>
<comment type="subcellular location">
    <subcellularLocation>
        <location evidence="1">Membrane</location>
        <topology evidence="1">Multi-pass membrane protein</topology>
    </subcellularLocation>
</comment>
<feature type="transmembrane region" description="Helical" evidence="5">
    <location>
        <begin position="6"/>
        <end position="26"/>
    </location>
</feature>
<dbReference type="OrthoDB" id="2016580at2759"/>
<keyword evidence="4 5" id="KW-0472">Membrane</keyword>
<dbReference type="GO" id="GO:0016020">
    <property type="term" value="C:membrane"/>
    <property type="evidence" value="ECO:0007669"/>
    <property type="project" value="UniProtKB-SubCell"/>
</dbReference>
<evidence type="ECO:0000256" key="4">
    <source>
        <dbReference type="ARBA" id="ARBA00023136"/>
    </source>
</evidence>
<dbReference type="PANTHER" id="PTHR13715:SF99">
    <property type="entry name" value="INOSITOL 1,4,5-TRISPHOSPHATE RECEPTOR-LIKE PROTEIN A"/>
    <property type="match status" value="1"/>
</dbReference>
<dbReference type="Pfam" id="PF00520">
    <property type="entry name" value="Ion_trans"/>
    <property type="match status" value="1"/>
</dbReference>
<dbReference type="InterPro" id="IPR005821">
    <property type="entry name" value="Ion_trans_dom"/>
</dbReference>
<dbReference type="InterPro" id="IPR015925">
    <property type="entry name" value="Ryanodine_IP3_receptor"/>
</dbReference>
<dbReference type="EMBL" id="LSYV01000010">
    <property type="protein sequence ID" value="KXZ52375.1"/>
    <property type="molecule type" value="Genomic_DNA"/>
</dbReference>
<keyword evidence="2 5" id="KW-0812">Transmembrane</keyword>
<reference evidence="8" key="1">
    <citation type="journal article" date="2016" name="Nat. Commun.">
        <title>The Gonium pectorale genome demonstrates co-option of cell cycle regulation during the evolution of multicellularity.</title>
        <authorList>
            <person name="Hanschen E.R."/>
            <person name="Marriage T.N."/>
            <person name="Ferris P.J."/>
            <person name="Hamaji T."/>
            <person name="Toyoda A."/>
            <person name="Fujiyama A."/>
            <person name="Neme R."/>
            <person name="Noguchi H."/>
            <person name="Minakuchi Y."/>
            <person name="Suzuki M."/>
            <person name="Kawai-Toyooka H."/>
            <person name="Smith D.R."/>
            <person name="Sparks H."/>
            <person name="Anderson J."/>
            <person name="Bakaric R."/>
            <person name="Luria V."/>
            <person name="Karger A."/>
            <person name="Kirschner M.W."/>
            <person name="Durand P.M."/>
            <person name="Michod R.E."/>
            <person name="Nozaki H."/>
            <person name="Olson B.J."/>
        </authorList>
    </citation>
    <scope>NUCLEOTIDE SEQUENCE [LARGE SCALE GENOMIC DNA]</scope>
    <source>
        <strain evidence="8">NIES-2863</strain>
    </source>
</reference>
<dbReference type="PANTHER" id="PTHR13715">
    <property type="entry name" value="RYANODINE RECEPTOR AND IP3 RECEPTOR"/>
    <property type="match status" value="1"/>
</dbReference>
<accession>A0A150GRB6</accession>
<dbReference type="AlphaFoldDB" id="A0A150GRB6"/>
<feature type="domain" description="Ion transport" evidence="6">
    <location>
        <begin position="8"/>
        <end position="159"/>
    </location>
</feature>
<keyword evidence="3 5" id="KW-1133">Transmembrane helix</keyword>
<evidence type="ECO:0000256" key="1">
    <source>
        <dbReference type="ARBA" id="ARBA00004141"/>
    </source>
</evidence>
<feature type="transmembrane region" description="Helical" evidence="5">
    <location>
        <begin position="127"/>
        <end position="152"/>
    </location>
</feature>
<organism evidence="7 8">
    <name type="scientific">Gonium pectorale</name>
    <name type="common">Green alga</name>
    <dbReference type="NCBI Taxonomy" id="33097"/>
    <lineage>
        <taxon>Eukaryota</taxon>
        <taxon>Viridiplantae</taxon>
        <taxon>Chlorophyta</taxon>
        <taxon>core chlorophytes</taxon>
        <taxon>Chlorophyceae</taxon>
        <taxon>CS clade</taxon>
        <taxon>Chlamydomonadales</taxon>
        <taxon>Volvocaceae</taxon>
        <taxon>Gonium</taxon>
    </lineage>
</organism>